<comment type="similarity">
    <text evidence="1">Belongs to the myoviridae tail sheath protein family.</text>
</comment>
<evidence type="ECO:0000313" key="5">
    <source>
        <dbReference type="Proteomes" id="UP000504756"/>
    </source>
</evidence>
<evidence type="ECO:0000259" key="3">
    <source>
        <dbReference type="Pfam" id="PF17482"/>
    </source>
</evidence>
<evidence type="ECO:0000313" key="4">
    <source>
        <dbReference type="EMBL" id="GFO52832.1"/>
    </source>
</evidence>
<dbReference type="RefSeq" id="WP_176490767.1">
    <property type="nucleotide sequence ID" value="NZ_BLXU01000018.1"/>
</dbReference>
<evidence type="ECO:0000256" key="1">
    <source>
        <dbReference type="ARBA" id="ARBA00008005"/>
    </source>
</evidence>
<dbReference type="Gene3D" id="3.40.50.11790">
    <property type="match status" value="1"/>
</dbReference>
<dbReference type="InterPro" id="IPR035089">
    <property type="entry name" value="Phage_sheath_subtilisin"/>
</dbReference>
<dbReference type="Gene3D" id="3.30.1490.360">
    <property type="match status" value="1"/>
</dbReference>
<dbReference type="Gene3D" id="2.60.40.4290">
    <property type="match status" value="1"/>
</dbReference>
<gene>
    <name evidence="4" type="ORF">ikelab_21070</name>
</gene>
<dbReference type="Gene3D" id="3.30.1370.220">
    <property type="match status" value="1"/>
</dbReference>
<dbReference type="Pfam" id="PF17482">
    <property type="entry name" value="Phage_sheath_1C"/>
    <property type="match status" value="1"/>
</dbReference>
<dbReference type="AlphaFoldDB" id="A0A6L2ZXQ8"/>
<accession>A0A6L2ZXQ8</accession>
<reference evidence="4 5" key="1">
    <citation type="submission" date="2020-06" db="EMBL/GenBank/DDBJ databases">
        <title>Draft genome sequence of Lactic acid bacteria from Okinawan-style tofu.</title>
        <authorList>
            <person name="Takara I."/>
            <person name="Ikematsu S."/>
        </authorList>
    </citation>
    <scope>NUCLEOTIDE SEQUENCE [LARGE SCALE GENOMIC DNA]</scope>
    <source>
        <strain evidence="5">lg38</strain>
    </source>
</reference>
<organism evidence="4 5">
    <name type="scientific">Lactococcus garvieae</name>
    <dbReference type="NCBI Taxonomy" id="1363"/>
    <lineage>
        <taxon>Bacteria</taxon>
        <taxon>Bacillati</taxon>
        <taxon>Bacillota</taxon>
        <taxon>Bacilli</taxon>
        <taxon>Lactobacillales</taxon>
        <taxon>Streptococcaceae</taxon>
        <taxon>Lactococcus</taxon>
    </lineage>
</organism>
<comment type="caution">
    <text evidence="4">The sequence shown here is derived from an EMBL/GenBank/DDBJ whole genome shotgun (WGS) entry which is preliminary data.</text>
</comment>
<sequence>MAGGIWDKQNKVLPGAYINVVSKGQPIVNETEKGVVFTIMQNLKWGKNGVIEVDARSNFISLFGLPIGSPELTALRNILIKAKKVYVFNFNGGDKAHAQSDVLPWTFEAACSGSRGNDLKVSVMPDPSNVGKYIVQTFFGSDVVDKQVVTSASGLIANDYFVPTIIDSAKEDDGMEMLGALTTPVLISFTNGTDVDAGSQVDALIEAIETYEFNVLTAAGQDASAGIHKLLAQTVIRLRDEHGRKIQAVVPEATATNGFTVGQSEVGGPDAIGASGDAGSAVPYDHEGVIVVANGVKLKDGTVLSATLASAFIAGATSAAEANQSLTYMEFPEAVDAVPRYNEEAQIAKVNAGIMCFISSRNSVKILTDINSLVTFTEEKSKEFSKNRVLRVLDDIANDTRETWEDNFIGKITNNATGRDLFKANRADYLSRLQAIEAITNFDPSSDISVEEGETKDSVVATIVVQPTDAMEKLYMTVVMN</sequence>
<proteinExistence type="inferred from homology"/>
<name>A0A6L2ZXQ8_9LACT</name>
<feature type="domain" description="Tail sheath protein subtilisin-like" evidence="2">
    <location>
        <begin position="201"/>
        <end position="372"/>
    </location>
</feature>
<protein>
    <submittedName>
        <fullName evidence="4">Phage protein</fullName>
    </submittedName>
</protein>
<dbReference type="InterPro" id="IPR020287">
    <property type="entry name" value="Tail_sheath_C"/>
</dbReference>
<dbReference type="Pfam" id="PF04984">
    <property type="entry name" value="Phage_sheath_1"/>
    <property type="match status" value="1"/>
</dbReference>
<feature type="domain" description="Tail sheath protein C-terminal" evidence="3">
    <location>
        <begin position="379"/>
        <end position="480"/>
    </location>
</feature>
<dbReference type="EMBL" id="BLXU01000018">
    <property type="protein sequence ID" value="GFO52832.1"/>
    <property type="molecule type" value="Genomic_DNA"/>
</dbReference>
<evidence type="ECO:0000259" key="2">
    <source>
        <dbReference type="Pfam" id="PF04984"/>
    </source>
</evidence>
<dbReference type="Proteomes" id="UP000504756">
    <property type="component" value="Unassembled WGS sequence"/>
</dbReference>
<dbReference type="Gene3D" id="3.30.360.90">
    <property type="match status" value="1"/>
</dbReference>